<dbReference type="EMBL" id="CM047941">
    <property type="protein sequence ID" value="KAI9903393.1"/>
    <property type="molecule type" value="Genomic_DNA"/>
</dbReference>
<evidence type="ECO:0000313" key="1">
    <source>
        <dbReference type="EMBL" id="KAI9903393.1"/>
    </source>
</evidence>
<evidence type="ECO:0000313" key="2">
    <source>
        <dbReference type="Proteomes" id="UP001163324"/>
    </source>
</evidence>
<dbReference type="Proteomes" id="UP001163324">
    <property type="component" value="Chromosome 2"/>
</dbReference>
<keyword evidence="2" id="KW-1185">Reference proteome</keyword>
<accession>A0ACC0VC97</accession>
<sequence>MSSLDSRPDTPTSTDHQHEAPTPSEMPAGKTRTRDRLKQRLQRIGSSSSLIATRRARSTTEVYSTKPSLSCASLSGAGFPREGPHSARSGTPQPSPLGLGAPTDSSLSVSPAPCSEYPFGEYLEQQFPARKLENGAPTSAPGTATLPGELKASRPDALSRGQVASGSVQKPPFHFWNNIPHEIRVAILSCLRPTELVRISRVSRAFHKYCFDGQLWTRLDATEFYLQIPAESLTKIILATAPFIQDMNLRGCVQVEHYKRSEAIVKACRNLKIANFEGCRNLRKPTLNLLVQNNPKLVQLNLTGLIGVGNSTCKAIADNCPRLESLDVSWCSKVDSKGLRPVIEKCTRLTHLRASEVRGFDDIALATVMFETNNLKHLELSGCAELTDETLGIMMQGVDPEFDILTEIPIVPHRKLEYLDLSRCSRLTDAGVKTIAHVTPGLEVLNLNRCKAVTDEAMIPIITSCPHITHLDLEELENITNDLLSKHLASAPFAPKLQHMSLSYCENIGDTGVLPIIRTCTSLERICLDNTRISDLVLIEAAAMVAGRSTHMVTYGTPPEFTLDLAVYDCHHVTWTGVREILYRNTDRKGKDGSYTYPSQAIALKCFFGYQMTVDEHQRRVRKGNIKGAWRLEKKWAEYMQFTEEADITGAGFRRRRRRARQAEATLHNDGGAIRRARARTMGSCFVM</sequence>
<protein>
    <submittedName>
        <fullName evidence="1">Uncharacterized protein</fullName>
    </submittedName>
</protein>
<proteinExistence type="predicted"/>
<name>A0ACC0VC97_9HYPO</name>
<gene>
    <name evidence="1" type="ORF">N3K66_002745</name>
</gene>
<comment type="caution">
    <text evidence="1">The sequence shown here is derived from an EMBL/GenBank/DDBJ whole genome shotgun (WGS) entry which is preliminary data.</text>
</comment>
<organism evidence="1 2">
    <name type="scientific">Trichothecium roseum</name>
    <dbReference type="NCBI Taxonomy" id="47278"/>
    <lineage>
        <taxon>Eukaryota</taxon>
        <taxon>Fungi</taxon>
        <taxon>Dikarya</taxon>
        <taxon>Ascomycota</taxon>
        <taxon>Pezizomycotina</taxon>
        <taxon>Sordariomycetes</taxon>
        <taxon>Hypocreomycetidae</taxon>
        <taxon>Hypocreales</taxon>
        <taxon>Hypocreales incertae sedis</taxon>
        <taxon>Trichothecium</taxon>
    </lineage>
</organism>
<reference evidence="1" key="1">
    <citation type="submission" date="2022-10" db="EMBL/GenBank/DDBJ databases">
        <title>Complete Genome of Trichothecium roseum strain YXFP-22015, a Plant Pathogen Isolated from Citrus.</title>
        <authorList>
            <person name="Wang Y."/>
            <person name="Zhu L."/>
        </authorList>
    </citation>
    <scope>NUCLEOTIDE SEQUENCE</scope>
    <source>
        <strain evidence="1">YXFP-22015</strain>
    </source>
</reference>